<sequence>MFARFFLIFAFIFSALWADFKLNLSANVSALKLSNDELFIGLDNGELYKYNLKSTLDFLKAKQNINPKTLLATTPKISNFFETNINAKIYDIDEYNGLLALLIEGDNGSKNLGILKQNSKLKIINLPLDNVKKIIILDENTIVLLSFSSEIYYFDLKSQKSVFSTKLSTSSFGDASFDRAQNTLALGCEGGVIFLFNTASKTLLSKIEAQKDSIYSLSLENSRLLSGSADKQAYYFDGLRAHYFDTKFLVYATALSQKYGAYSLENGINIIDKNASIIKKLNYDGASLNYLFFYDEILIGAGYDNFVQFWELK</sequence>
<evidence type="ECO:0000313" key="1">
    <source>
        <dbReference type="EMBL" id="QLI04636.1"/>
    </source>
</evidence>
<dbReference type="Gene3D" id="2.130.10.10">
    <property type="entry name" value="YVTN repeat-like/Quinoprotein amine dehydrogenase"/>
    <property type="match status" value="1"/>
</dbReference>
<gene>
    <name evidence="1" type="primary">napL</name>
    <name evidence="1" type="ORF">CINF_0083</name>
</gene>
<dbReference type="EMBL" id="CP049075">
    <property type="protein sequence ID" value="QLI04636.1"/>
    <property type="molecule type" value="Genomic_DNA"/>
</dbReference>
<dbReference type="KEGG" id="cinf:CINF_0083"/>
<evidence type="ECO:0000313" key="2">
    <source>
        <dbReference type="Proteomes" id="UP000509414"/>
    </source>
</evidence>
<dbReference type="Proteomes" id="UP000509414">
    <property type="component" value="Chromosome"/>
</dbReference>
<keyword evidence="2" id="KW-1185">Reference proteome</keyword>
<dbReference type="AlphaFoldDB" id="A0A7H9CEY2"/>
<dbReference type="InterPro" id="IPR019775">
    <property type="entry name" value="WD40_repeat_CS"/>
</dbReference>
<dbReference type="PROSITE" id="PS00678">
    <property type="entry name" value="WD_REPEATS_1"/>
    <property type="match status" value="1"/>
</dbReference>
<dbReference type="InterPro" id="IPR015943">
    <property type="entry name" value="WD40/YVTN_repeat-like_dom_sf"/>
</dbReference>
<organism evidence="1 2">
    <name type="scientific">Candidatus Campylobacter infans</name>
    <dbReference type="NCBI Taxonomy" id="2561898"/>
    <lineage>
        <taxon>Bacteria</taxon>
        <taxon>Pseudomonadati</taxon>
        <taxon>Campylobacterota</taxon>
        <taxon>Epsilonproteobacteria</taxon>
        <taxon>Campylobacterales</taxon>
        <taxon>Campylobacteraceae</taxon>
        <taxon>Campylobacter</taxon>
    </lineage>
</organism>
<accession>A0A7H9CEY2</accession>
<proteinExistence type="predicted"/>
<protein>
    <submittedName>
        <fullName evidence="1">Nitrate reductase accessory protein</fullName>
    </submittedName>
</protein>
<dbReference type="InterPro" id="IPR036322">
    <property type="entry name" value="WD40_repeat_dom_sf"/>
</dbReference>
<dbReference type="RefSeq" id="WP_179975333.1">
    <property type="nucleotide sequence ID" value="NZ_CP049075.1"/>
</dbReference>
<reference evidence="1 2" key="1">
    <citation type="submission" date="2020-02" db="EMBL/GenBank/DDBJ databases">
        <title>Complete genome sequence of the novel Campylobacter species Candidatus Campylobacter infans.</title>
        <authorList>
            <person name="Duim B."/>
            <person name="Zomer A."/>
            <person name="van der Graaf L."/>
            <person name="Wagenaar J."/>
        </authorList>
    </citation>
    <scope>NUCLEOTIDE SEQUENCE [LARGE SCALE GENOMIC DNA]</scope>
    <source>
        <strain evidence="1 2">19S00001</strain>
    </source>
</reference>
<dbReference type="SUPFAM" id="SSF50978">
    <property type="entry name" value="WD40 repeat-like"/>
    <property type="match status" value="1"/>
</dbReference>
<name>A0A7H9CEY2_9BACT</name>